<comment type="function">
    <text evidence="14 15">Catalyzes the oxidation of protoporphyrinogen IX to protoporphyrin IX.</text>
</comment>
<dbReference type="GO" id="GO:0070818">
    <property type="term" value="F:protoporphyrinogen oxidase activity"/>
    <property type="evidence" value="ECO:0007669"/>
    <property type="project" value="UniProtKB-UniRule"/>
</dbReference>
<dbReference type="GO" id="GO:0046872">
    <property type="term" value="F:metal ion binding"/>
    <property type="evidence" value="ECO:0007669"/>
    <property type="project" value="UniProtKB-UniRule"/>
</dbReference>
<feature type="binding site" description="axial binding residue" evidence="14">
    <location>
        <position position="95"/>
    </location>
    <ligand>
        <name>heme</name>
        <dbReference type="ChEBI" id="CHEBI:30413"/>
    </ligand>
    <ligandPart>
        <name>Fe</name>
        <dbReference type="ChEBI" id="CHEBI:18248"/>
    </ligandPart>
</feature>
<comment type="catalytic activity">
    <reaction evidence="13 14 15">
        <text>protoporphyrinogen IX + 3 A = protoporphyrin IX + 3 AH2</text>
        <dbReference type="Rhea" id="RHEA:62000"/>
        <dbReference type="ChEBI" id="CHEBI:13193"/>
        <dbReference type="ChEBI" id="CHEBI:17499"/>
        <dbReference type="ChEBI" id="CHEBI:57306"/>
        <dbReference type="ChEBI" id="CHEBI:57307"/>
    </reaction>
</comment>
<evidence type="ECO:0000256" key="2">
    <source>
        <dbReference type="ARBA" id="ARBA00005073"/>
    </source>
</evidence>
<dbReference type="STRING" id="1114924.SAMN05216258_104414"/>
<keyword evidence="5 14" id="KW-1003">Cell membrane</keyword>
<dbReference type="AlphaFoldDB" id="A0A1I3FP68"/>
<evidence type="ECO:0000256" key="8">
    <source>
        <dbReference type="ARBA" id="ARBA00022723"/>
    </source>
</evidence>
<dbReference type="PIRSF" id="PIRSF004638">
    <property type="entry name" value="UCP004638"/>
    <property type="match status" value="1"/>
</dbReference>
<dbReference type="RefSeq" id="WP_092859694.1">
    <property type="nucleotide sequence ID" value="NZ_FOQH01000004.1"/>
</dbReference>
<feature type="transmembrane region" description="Helical" evidence="14">
    <location>
        <begin position="12"/>
        <end position="30"/>
    </location>
</feature>
<dbReference type="EC" id="1.3.99.-" evidence="14 15"/>
<evidence type="ECO:0000256" key="15">
    <source>
        <dbReference type="PIRNR" id="PIRNR004638"/>
    </source>
</evidence>
<dbReference type="PANTHER" id="PTHR40255:SF1">
    <property type="entry name" value="PROTOPORPHYRINOGEN IX OXIDASE"/>
    <property type="match status" value="1"/>
</dbReference>
<comment type="similarity">
    <text evidence="3 14 15">Belongs to the HemJ family.</text>
</comment>
<dbReference type="UniPathway" id="UPA00251">
    <property type="reaction ID" value="UER00324"/>
</dbReference>
<evidence type="ECO:0000256" key="7">
    <source>
        <dbReference type="ARBA" id="ARBA00022692"/>
    </source>
</evidence>
<keyword evidence="12 14" id="KW-0472">Membrane</keyword>
<keyword evidence="17" id="KW-1185">Reference proteome</keyword>
<evidence type="ECO:0000256" key="1">
    <source>
        <dbReference type="ARBA" id="ARBA00004651"/>
    </source>
</evidence>
<evidence type="ECO:0000256" key="14">
    <source>
        <dbReference type="HAMAP-Rule" id="MF_02239"/>
    </source>
</evidence>
<feature type="binding site" description="axial binding residue" evidence="14">
    <location>
        <position position="16"/>
    </location>
    <ligand>
        <name>heme</name>
        <dbReference type="ChEBI" id="CHEBI:30413"/>
    </ligand>
    <ligandPart>
        <name>Fe</name>
        <dbReference type="ChEBI" id="CHEBI:18248"/>
    </ligandPart>
</feature>
<evidence type="ECO:0000256" key="6">
    <source>
        <dbReference type="ARBA" id="ARBA00022617"/>
    </source>
</evidence>
<accession>A0A1I3FP68</accession>
<comment type="subcellular location">
    <subcellularLocation>
        <location evidence="1 14">Cell membrane</location>
        <topology evidence="1 14">Multi-pass membrane protein</topology>
    </subcellularLocation>
</comment>
<evidence type="ECO:0000256" key="11">
    <source>
        <dbReference type="ARBA" id="ARBA00023004"/>
    </source>
</evidence>
<evidence type="ECO:0000256" key="10">
    <source>
        <dbReference type="ARBA" id="ARBA00023002"/>
    </source>
</evidence>
<dbReference type="OrthoDB" id="9800824at2"/>
<dbReference type="HAMAP" id="MF_02239">
    <property type="entry name" value="HemJ"/>
    <property type="match status" value="1"/>
</dbReference>
<evidence type="ECO:0000256" key="3">
    <source>
        <dbReference type="ARBA" id="ARBA00006501"/>
    </source>
</evidence>
<evidence type="ECO:0000256" key="12">
    <source>
        <dbReference type="ARBA" id="ARBA00023136"/>
    </source>
</evidence>
<dbReference type="NCBIfam" id="TIGR00701">
    <property type="entry name" value="protoporphyrinogen oxidase HemJ"/>
    <property type="match status" value="1"/>
</dbReference>
<evidence type="ECO:0000313" key="17">
    <source>
        <dbReference type="Proteomes" id="UP000199377"/>
    </source>
</evidence>
<evidence type="ECO:0000256" key="5">
    <source>
        <dbReference type="ARBA" id="ARBA00022475"/>
    </source>
</evidence>
<evidence type="ECO:0000313" key="16">
    <source>
        <dbReference type="EMBL" id="SFI12927.1"/>
    </source>
</evidence>
<name>A0A1I3FP68_9RHOB</name>
<keyword evidence="7 14" id="KW-0812">Transmembrane</keyword>
<proteinExistence type="inferred from homology"/>
<feature type="transmembrane region" description="Helical" evidence="14">
    <location>
        <begin position="62"/>
        <end position="83"/>
    </location>
</feature>
<dbReference type="Pfam" id="PF03653">
    <property type="entry name" value="UPF0093"/>
    <property type="match status" value="1"/>
</dbReference>
<feature type="transmembrane region" description="Helical" evidence="14">
    <location>
        <begin position="130"/>
        <end position="148"/>
    </location>
</feature>
<dbReference type="Proteomes" id="UP000199377">
    <property type="component" value="Unassembled WGS sequence"/>
</dbReference>
<dbReference type="EMBL" id="FOQH01000004">
    <property type="protein sequence ID" value="SFI12927.1"/>
    <property type="molecule type" value="Genomic_DNA"/>
</dbReference>
<keyword evidence="9 14" id="KW-1133">Transmembrane helix</keyword>
<feature type="transmembrane region" description="Helical" evidence="14">
    <location>
        <begin position="89"/>
        <end position="109"/>
    </location>
</feature>
<sequence>MMDWIVVNYAWWKAVHVISVIAWMAALLYLPRLYVYHAETAPQGSPQAATFEVMERKLLRGIMNPAMISSWLFGLLTLTALGFDVLATAGWLHVKLTLVILLTVYHMLCARWRKELAVDPARRSGRFFRMVNEIPAVLMVGIVIMAIVEPF</sequence>
<dbReference type="GO" id="GO:0006782">
    <property type="term" value="P:protoporphyrinogen IX biosynthetic process"/>
    <property type="evidence" value="ECO:0007669"/>
    <property type="project" value="UniProtKB-UniRule"/>
</dbReference>
<comment type="cofactor">
    <cofactor evidence="14 15">
        <name>heme b</name>
        <dbReference type="ChEBI" id="CHEBI:60344"/>
    </cofactor>
    <text evidence="14 15">Binds 1 heme b (iron(II)-protoporphyrin IX) group per subunit.</text>
</comment>
<gene>
    <name evidence="16" type="ORF">SAMN05216258_104414</name>
</gene>
<protein>
    <recommendedName>
        <fullName evidence="4 14">Protoporphyrinogen IX oxidase</fullName>
        <shortName evidence="14">PPO</shortName>
        <ecNumber evidence="14 15">1.3.99.-</ecNumber>
    </recommendedName>
</protein>
<organism evidence="16 17">
    <name type="scientific">Albimonas pacifica</name>
    <dbReference type="NCBI Taxonomy" id="1114924"/>
    <lineage>
        <taxon>Bacteria</taxon>
        <taxon>Pseudomonadati</taxon>
        <taxon>Pseudomonadota</taxon>
        <taxon>Alphaproteobacteria</taxon>
        <taxon>Rhodobacterales</taxon>
        <taxon>Paracoccaceae</taxon>
        <taxon>Albimonas</taxon>
    </lineage>
</organism>
<keyword evidence="6 14" id="KW-0349">Heme</keyword>
<evidence type="ECO:0000256" key="4">
    <source>
        <dbReference type="ARBA" id="ARBA00017504"/>
    </source>
</evidence>
<dbReference type="PANTHER" id="PTHR40255">
    <property type="entry name" value="UPF0093 MEMBRANE PROTEIN SLR1790"/>
    <property type="match status" value="1"/>
</dbReference>
<evidence type="ECO:0000256" key="9">
    <source>
        <dbReference type="ARBA" id="ARBA00022989"/>
    </source>
</evidence>
<dbReference type="GO" id="GO:0005886">
    <property type="term" value="C:plasma membrane"/>
    <property type="evidence" value="ECO:0007669"/>
    <property type="project" value="UniProtKB-SubCell"/>
</dbReference>
<dbReference type="InterPro" id="IPR005265">
    <property type="entry name" value="HemJ-like"/>
</dbReference>
<keyword evidence="11 14" id="KW-0408">Iron</keyword>
<comment type="subunit">
    <text evidence="14">Homodimer.</text>
</comment>
<evidence type="ECO:0000256" key="13">
    <source>
        <dbReference type="ARBA" id="ARBA00048390"/>
    </source>
</evidence>
<reference evidence="16 17" key="1">
    <citation type="submission" date="2016-10" db="EMBL/GenBank/DDBJ databases">
        <authorList>
            <person name="de Groot N.N."/>
        </authorList>
    </citation>
    <scope>NUCLEOTIDE SEQUENCE [LARGE SCALE GENOMIC DNA]</scope>
    <source>
        <strain evidence="16 17">CGMCC 1.11030</strain>
    </source>
</reference>
<comment type="pathway">
    <text evidence="2 14 15">Porphyrin-containing compound metabolism; protoporphyrin-IX biosynthesis; protoporphyrin-IX from protoporphyrinogen-IX: step 1/1.</text>
</comment>
<keyword evidence="10 14" id="KW-0560">Oxidoreductase</keyword>
<keyword evidence="8 14" id="KW-0479">Metal-binding</keyword>